<dbReference type="Gene3D" id="3.40.50.1460">
    <property type="match status" value="1"/>
</dbReference>
<keyword evidence="4" id="KW-1185">Reference proteome</keyword>
<dbReference type="GO" id="GO:0006508">
    <property type="term" value="P:proteolysis"/>
    <property type="evidence" value="ECO:0007669"/>
    <property type="project" value="InterPro"/>
</dbReference>
<reference evidence="3 4" key="1">
    <citation type="submission" date="2023-01" db="EMBL/GenBank/DDBJ databases">
        <title>Analysis of 21 Apiospora genomes using comparative genomics revels a genus with tremendous synthesis potential of carbohydrate active enzymes and secondary metabolites.</title>
        <authorList>
            <person name="Sorensen T."/>
        </authorList>
    </citation>
    <scope>NUCLEOTIDE SEQUENCE [LARGE SCALE GENOMIC DNA]</scope>
    <source>
        <strain evidence="3 4">CBS 117206</strain>
    </source>
</reference>
<accession>A0AAW0R2S2</accession>
<evidence type="ECO:0000313" key="3">
    <source>
        <dbReference type="EMBL" id="KAK8121518.1"/>
    </source>
</evidence>
<dbReference type="AlphaFoldDB" id="A0AAW0R2S2"/>
<evidence type="ECO:0000256" key="1">
    <source>
        <dbReference type="ARBA" id="ARBA00009005"/>
    </source>
</evidence>
<feature type="domain" description="Peptidase C14 caspase" evidence="2">
    <location>
        <begin position="9"/>
        <end position="266"/>
    </location>
</feature>
<comment type="similarity">
    <text evidence="1">Belongs to the peptidase C14B family.</text>
</comment>
<organism evidence="3 4">
    <name type="scientific">Apiospora kogelbergensis</name>
    <dbReference type="NCBI Taxonomy" id="1337665"/>
    <lineage>
        <taxon>Eukaryota</taxon>
        <taxon>Fungi</taxon>
        <taxon>Dikarya</taxon>
        <taxon>Ascomycota</taxon>
        <taxon>Pezizomycotina</taxon>
        <taxon>Sordariomycetes</taxon>
        <taxon>Xylariomycetidae</taxon>
        <taxon>Amphisphaeriales</taxon>
        <taxon>Apiosporaceae</taxon>
        <taxon>Apiospora</taxon>
    </lineage>
</organism>
<evidence type="ECO:0000259" key="2">
    <source>
        <dbReference type="Pfam" id="PF00656"/>
    </source>
</evidence>
<protein>
    <submittedName>
        <fullName evidence="3">Caspase</fullName>
    </submittedName>
</protein>
<dbReference type="EMBL" id="JAQQWP010000004">
    <property type="protein sequence ID" value="KAK8121518.1"/>
    <property type="molecule type" value="Genomic_DNA"/>
</dbReference>
<dbReference type="GO" id="GO:0005737">
    <property type="term" value="C:cytoplasm"/>
    <property type="evidence" value="ECO:0007669"/>
    <property type="project" value="TreeGrafter"/>
</dbReference>
<dbReference type="InterPro" id="IPR011600">
    <property type="entry name" value="Pept_C14_caspase"/>
</dbReference>
<dbReference type="PANTHER" id="PTHR48104:SF30">
    <property type="entry name" value="METACASPASE-1"/>
    <property type="match status" value="1"/>
</dbReference>
<name>A0AAW0R2S2_9PEZI</name>
<dbReference type="GO" id="GO:0004197">
    <property type="term" value="F:cysteine-type endopeptidase activity"/>
    <property type="evidence" value="ECO:0007669"/>
    <property type="project" value="InterPro"/>
</dbReference>
<proteinExistence type="inferred from homology"/>
<gene>
    <name evidence="3" type="ORF">PG999_005638</name>
</gene>
<comment type="caution">
    <text evidence="3">The sequence shown here is derived from an EMBL/GenBank/DDBJ whole genome shotgun (WGS) entry which is preliminary data.</text>
</comment>
<dbReference type="PANTHER" id="PTHR48104">
    <property type="entry name" value="METACASPASE-4"/>
    <property type="match status" value="1"/>
</dbReference>
<dbReference type="Pfam" id="PF00656">
    <property type="entry name" value="Peptidase_C14"/>
    <property type="match status" value="1"/>
</dbReference>
<dbReference type="InterPro" id="IPR050452">
    <property type="entry name" value="Metacaspase"/>
</dbReference>
<evidence type="ECO:0000313" key="4">
    <source>
        <dbReference type="Proteomes" id="UP001392437"/>
    </source>
</evidence>
<dbReference type="Proteomes" id="UP001392437">
    <property type="component" value="Unassembled WGS sequence"/>
</dbReference>
<sequence length="677" mass="74176">MGKGSNQGRKSALLVGIDKYSCDKLPDLRGCLTDVATTEMFLTKVAGISSITKLTSPPDPSNDLLPTLDNIKSEFGTLSRNAQPGDFIYIHYSGHGCRMATAFSHIKGDNVLFDECLVLPHSDGRLDHIRDVEVTCLLKQIADKGATVTFVLDCCHSGGATRSDDGVRGSTEIPKMCFFDLKRKPIQSVEDLRDAWGLPRDDGDDASRGGRVVPHWMTASKGINFFAACQPQQKAQEVPRGARVRKGLFTDCLASVVNAQNRVADHLSCDIVSNLVAHTLETHMLYDKSEKQQAVFGGHANRLFFGVESVVQPAVVVTSVESLSSEGKFKVGLTAGVANGVCKHDIFAIYPSDRRPTNFAEYIASLATCSVTAMEDFTCEAHTKSKINTADLKIGCVAINLRRILHDQVLQPKGVWVSAANDSTEPPSPVVQKVRDCISRGSKPVELKDAGEAFFKVLVQENGSFTISFTPNKAEVKVEVTGKPEEVLFRLDHLTVFYNLFDLAKNNAAQQGLTITQLDCPHSLAKDLRRLPEDSIDILTGKVLVIEVRNSSYRGLYVEILDLEPSWRVTRTYPKLEEDSPILVSPNTATRFFIRVSLSETVRNVVQPDTFDRYVVLATSRSGLNFIRNILPTLGESRSGAPPLLVPDGGDGRRAGKGVAQPGWFVQQLDVRVVDEE</sequence>